<organism evidence="3 4">
    <name type="scientific">Streptomyces triticagri</name>
    <dbReference type="NCBI Taxonomy" id="2293568"/>
    <lineage>
        <taxon>Bacteria</taxon>
        <taxon>Bacillati</taxon>
        <taxon>Actinomycetota</taxon>
        <taxon>Actinomycetes</taxon>
        <taxon>Kitasatosporales</taxon>
        <taxon>Streptomycetaceae</taxon>
        <taxon>Streptomyces</taxon>
    </lineage>
</organism>
<dbReference type="AlphaFoldDB" id="A0A372M221"/>
<proteinExistence type="predicted"/>
<sequence>MQWASRNPGRVQGSRDVSQTKAGAAPTAQDETGLIFQRCRWCATPSFRRLLCPVCASSDLDAERSTGEGVVVESHVVHRYTSVARNESLVRFPEGFVYRCRVIGTDPQRVYVGARVRPATDADPGAGEVVVEICDEIWGTV</sequence>
<name>A0A372M221_9ACTN</name>
<accession>A0A372M221</accession>
<dbReference type="InterPro" id="IPR022002">
    <property type="entry name" value="ChsH2_Znr"/>
</dbReference>
<evidence type="ECO:0000259" key="2">
    <source>
        <dbReference type="Pfam" id="PF12172"/>
    </source>
</evidence>
<feature type="region of interest" description="Disordered" evidence="1">
    <location>
        <begin position="1"/>
        <end position="26"/>
    </location>
</feature>
<dbReference type="OrthoDB" id="4260571at2"/>
<gene>
    <name evidence="3" type="ORF">DY218_21645</name>
</gene>
<dbReference type="SUPFAM" id="SSF50249">
    <property type="entry name" value="Nucleic acid-binding proteins"/>
    <property type="match status" value="1"/>
</dbReference>
<dbReference type="Proteomes" id="UP000263094">
    <property type="component" value="Unassembled WGS sequence"/>
</dbReference>
<reference evidence="3 4" key="1">
    <citation type="submission" date="2018-08" db="EMBL/GenBank/DDBJ databases">
        <title>Isolation, diversity and antifungal activity of Actinobacteria from wheat.</title>
        <authorList>
            <person name="Han C."/>
        </authorList>
    </citation>
    <scope>NUCLEOTIDE SEQUENCE [LARGE SCALE GENOMIC DNA]</scope>
    <source>
        <strain evidence="3 4">NEAU-YY421</strain>
    </source>
</reference>
<dbReference type="Pfam" id="PF12172">
    <property type="entry name" value="zf-ChsH2"/>
    <property type="match status" value="1"/>
</dbReference>
<feature type="domain" description="ChsH2 rubredoxin-like zinc ribbon" evidence="2">
    <location>
        <begin position="34"/>
        <end position="61"/>
    </location>
</feature>
<dbReference type="InterPro" id="IPR012340">
    <property type="entry name" value="NA-bd_OB-fold"/>
</dbReference>
<evidence type="ECO:0000313" key="3">
    <source>
        <dbReference type="EMBL" id="RFU84555.1"/>
    </source>
</evidence>
<protein>
    <recommendedName>
        <fullName evidence="2">ChsH2 rubredoxin-like zinc ribbon domain-containing protein</fullName>
    </recommendedName>
</protein>
<keyword evidence="4" id="KW-1185">Reference proteome</keyword>
<dbReference type="EMBL" id="QUAK01000118">
    <property type="protein sequence ID" value="RFU84555.1"/>
    <property type="molecule type" value="Genomic_DNA"/>
</dbReference>
<comment type="caution">
    <text evidence="3">The sequence shown here is derived from an EMBL/GenBank/DDBJ whole genome shotgun (WGS) entry which is preliminary data.</text>
</comment>
<evidence type="ECO:0000313" key="4">
    <source>
        <dbReference type="Proteomes" id="UP000263094"/>
    </source>
</evidence>
<evidence type="ECO:0000256" key="1">
    <source>
        <dbReference type="SAM" id="MobiDB-lite"/>
    </source>
</evidence>